<reference evidence="2" key="1">
    <citation type="submission" date="2021-01" db="EMBL/GenBank/DDBJ databases">
        <authorList>
            <person name="Corre E."/>
            <person name="Pelletier E."/>
            <person name="Niang G."/>
            <person name="Scheremetjew M."/>
            <person name="Finn R."/>
            <person name="Kale V."/>
            <person name="Holt S."/>
            <person name="Cochrane G."/>
            <person name="Meng A."/>
            <person name="Brown T."/>
            <person name="Cohen L."/>
        </authorList>
    </citation>
    <scope>NUCLEOTIDE SEQUENCE</scope>
    <source>
        <strain evidence="2">SM1012Den-03</strain>
    </source>
</reference>
<sequence length="336" mass="37389">MKKAMSPVDLQHGLTADDLLAGRSEQNEETTLSSLTSAFREDGFVVFPRAISSDVVNTLQQRLEDVLRGKYDRGSPPDKTPALIVDSKKSGRRKLGPLGYDGKTTKYSRVLQIINIHKCDNEFQRLVTQEAIGEMVARLSGWEHGARLAQDQVWAKPPGSSPLVFHRDSPYFMFTPDDVVTVWIALDDMDQELGPLEYVRGSHKWGDGRVGSSSSFFQSDSKNLLYSAAAREGIEDAESCLEIISLAGLSAGGLSIHHGKTWHGSGKNASNDRPRRGLGLHFVPAEVKFIKEDAKKSKLWRKYVAEEDTYDDSPTINVPDDDFPLVWTPQLEDTRL</sequence>
<comment type="cofactor">
    <cofactor evidence="1">
        <name>Fe cation</name>
        <dbReference type="ChEBI" id="CHEBI:24875"/>
    </cofactor>
</comment>
<dbReference type="Pfam" id="PF05721">
    <property type="entry name" value="PhyH"/>
    <property type="match status" value="1"/>
</dbReference>
<dbReference type="AlphaFoldDB" id="A0A7S2VGC5"/>
<evidence type="ECO:0000313" key="2">
    <source>
        <dbReference type="EMBL" id="CAD9630675.1"/>
    </source>
</evidence>
<protein>
    <recommendedName>
        <fullName evidence="3">Phytanoyl-CoA dioxygenase</fullName>
    </recommendedName>
</protein>
<dbReference type="PANTHER" id="PTHR20883:SF48">
    <property type="entry name" value="ECTOINE DIOXYGENASE"/>
    <property type="match status" value="1"/>
</dbReference>
<evidence type="ECO:0000256" key="1">
    <source>
        <dbReference type="ARBA" id="ARBA00001962"/>
    </source>
</evidence>
<dbReference type="GO" id="GO:0016491">
    <property type="term" value="F:oxidoreductase activity"/>
    <property type="evidence" value="ECO:0007669"/>
    <property type="project" value="UniProtKB-ARBA"/>
</dbReference>
<proteinExistence type="predicted"/>
<dbReference type="SUPFAM" id="SSF51197">
    <property type="entry name" value="Clavaminate synthase-like"/>
    <property type="match status" value="1"/>
</dbReference>
<organism evidence="2">
    <name type="scientific">Skeletonema marinoi</name>
    <dbReference type="NCBI Taxonomy" id="267567"/>
    <lineage>
        <taxon>Eukaryota</taxon>
        <taxon>Sar</taxon>
        <taxon>Stramenopiles</taxon>
        <taxon>Ochrophyta</taxon>
        <taxon>Bacillariophyta</taxon>
        <taxon>Coscinodiscophyceae</taxon>
        <taxon>Thalassiosirophycidae</taxon>
        <taxon>Thalassiosirales</taxon>
        <taxon>Skeletonemataceae</taxon>
        <taxon>Skeletonema</taxon>
        <taxon>Skeletonema marinoi-dohrnii complex</taxon>
    </lineage>
</organism>
<gene>
    <name evidence="2" type="ORF">SMAR0320_LOCUS22999</name>
</gene>
<accession>A0A7S2VGC5</accession>
<dbReference type="PANTHER" id="PTHR20883">
    <property type="entry name" value="PHYTANOYL-COA DIOXYGENASE DOMAIN CONTAINING 1"/>
    <property type="match status" value="1"/>
</dbReference>
<dbReference type="GO" id="GO:0046872">
    <property type="term" value="F:metal ion binding"/>
    <property type="evidence" value="ECO:0007669"/>
    <property type="project" value="UniProtKB-ARBA"/>
</dbReference>
<dbReference type="EMBL" id="HBGZ01032188">
    <property type="protein sequence ID" value="CAD9630675.1"/>
    <property type="molecule type" value="Transcribed_RNA"/>
</dbReference>
<name>A0A7S2VGC5_9STRA</name>
<dbReference type="InterPro" id="IPR008775">
    <property type="entry name" value="Phytyl_CoA_dOase-like"/>
</dbReference>
<evidence type="ECO:0008006" key="3">
    <source>
        <dbReference type="Google" id="ProtNLM"/>
    </source>
</evidence>
<dbReference type="Gene3D" id="2.60.120.620">
    <property type="entry name" value="q2cbj1_9rhob like domain"/>
    <property type="match status" value="1"/>
</dbReference>